<evidence type="ECO:0000313" key="2">
    <source>
        <dbReference type="EMBL" id="ETK84448.1"/>
    </source>
</evidence>
<accession>W2IUS8</accession>
<protein>
    <submittedName>
        <fullName evidence="3">Uncharacterized protein</fullName>
    </submittedName>
</protein>
<sequence>MARTMEVDKMSGGDKSSGQRQVKVSARTLTDQHVQVRPRTPPKLQQVQVE</sequence>
<dbReference type="Proteomes" id="UP000053864">
    <property type="component" value="Unassembled WGS sequence"/>
</dbReference>
<feature type="compositionally biased region" description="Polar residues" evidence="1">
    <location>
        <begin position="14"/>
        <end position="33"/>
    </location>
</feature>
<evidence type="ECO:0000256" key="1">
    <source>
        <dbReference type="SAM" id="MobiDB-lite"/>
    </source>
</evidence>
<gene>
    <name evidence="4" type="ORF">L914_10433</name>
    <name evidence="2" type="ORF">L915_10584</name>
    <name evidence="3" type="ORF">L916_10475</name>
</gene>
<dbReference type="Proteomes" id="UP000053236">
    <property type="component" value="Unassembled WGS sequence"/>
</dbReference>
<dbReference type="EMBL" id="KI693405">
    <property type="protein sequence ID" value="ETM44314.1"/>
    <property type="molecule type" value="Genomic_DNA"/>
</dbReference>
<name>W2IUS8_PHYNI</name>
<evidence type="ECO:0000313" key="3">
    <source>
        <dbReference type="EMBL" id="ETL37886.1"/>
    </source>
</evidence>
<reference evidence="3" key="2">
    <citation type="submission" date="2013-11" db="EMBL/GenBank/DDBJ databases">
        <title>The Genome Sequence of Phytophthora parasitica CJ05E6.</title>
        <authorList>
            <consortium name="The Broad Institute Genomics Platform"/>
            <person name="Russ C."/>
            <person name="Tyler B."/>
            <person name="Panabieres F."/>
            <person name="Shan W."/>
            <person name="Tripathy S."/>
            <person name="Grunwald N."/>
            <person name="Machado M."/>
            <person name="Johnson C.S."/>
            <person name="Arredondo F."/>
            <person name="Hong C."/>
            <person name="Coffey M."/>
            <person name="Young S.K."/>
            <person name="Zeng Q."/>
            <person name="Gargeya S."/>
            <person name="Fitzgerald M."/>
            <person name="Abouelleil A."/>
            <person name="Alvarado L."/>
            <person name="Chapman S.B."/>
            <person name="Gainer-Dewar J."/>
            <person name="Goldberg J."/>
            <person name="Griggs A."/>
            <person name="Gujja S."/>
            <person name="Hansen M."/>
            <person name="Howarth C."/>
            <person name="Imamovic A."/>
            <person name="Ireland A."/>
            <person name="Larimer J."/>
            <person name="McCowan C."/>
            <person name="Murphy C."/>
            <person name="Pearson M."/>
            <person name="Poon T.W."/>
            <person name="Priest M."/>
            <person name="Roberts A."/>
            <person name="Saif S."/>
            <person name="Shea T."/>
            <person name="Sykes S."/>
            <person name="Wortman J."/>
            <person name="Nusbaum C."/>
            <person name="Birren B."/>
        </authorList>
    </citation>
    <scope>NUCLEOTIDE SEQUENCE [LARGE SCALE GENOMIC DNA]</scope>
    <source>
        <strain evidence="3">CJ05E6</strain>
    </source>
</reference>
<dbReference type="EMBL" id="KI686796">
    <property type="protein sequence ID" value="ETK84448.1"/>
    <property type="molecule type" value="Genomic_DNA"/>
</dbReference>
<dbReference type="EMBL" id="KI673461">
    <property type="protein sequence ID" value="ETL37886.1"/>
    <property type="molecule type" value="Genomic_DNA"/>
</dbReference>
<feature type="region of interest" description="Disordered" evidence="1">
    <location>
        <begin position="1"/>
        <end position="50"/>
    </location>
</feature>
<reference evidence="2" key="1">
    <citation type="submission" date="2013-11" db="EMBL/GenBank/DDBJ databases">
        <title>The Genome Sequence of Phytophthora parasitica CJ02B3.</title>
        <authorList>
            <consortium name="The Broad Institute Genomics Platform"/>
            <person name="Russ C."/>
            <person name="Tyler B."/>
            <person name="Panabieres F."/>
            <person name="Shan W."/>
            <person name="Tripathy S."/>
            <person name="Grunwald N."/>
            <person name="Machado M."/>
            <person name="Johnson C.S."/>
            <person name="Arredondo F."/>
            <person name="Hong C."/>
            <person name="Coffey M."/>
            <person name="Young S.K."/>
            <person name="Zeng Q."/>
            <person name="Gargeya S."/>
            <person name="Fitzgerald M."/>
            <person name="Abouelleil A."/>
            <person name="Alvarado L."/>
            <person name="Chapman S.B."/>
            <person name="Gainer-Dewar J."/>
            <person name="Goldberg J."/>
            <person name="Griggs A."/>
            <person name="Gujja S."/>
            <person name="Hansen M."/>
            <person name="Howarth C."/>
            <person name="Imamovic A."/>
            <person name="Ireland A."/>
            <person name="Larimer J."/>
            <person name="McCowan C."/>
            <person name="Murphy C."/>
            <person name="Pearson M."/>
            <person name="Poon T.W."/>
            <person name="Priest M."/>
            <person name="Roberts A."/>
            <person name="Saif S."/>
            <person name="Shea T."/>
            <person name="Sykes S."/>
            <person name="Wortman J."/>
            <person name="Nusbaum C."/>
            <person name="Birren B."/>
        </authorList>
    </citation>
    <scope>NUCLEOTIDE SEQUENCE [LARGE SCALE GENOMIC DNA]</scope>
    <source>
        <strain evidence="2">CJ02B3</strain>
    </source>
</reference>
<dbReference type="AlphaFoldDB" id="W2IUS8"/>
<dbReference type="VEuPathDB" id="FungiDB:PPTG_12506"/>
<reference evidence="4" key="3">
    <citation type="submission" date="2013-11" db="EMBL/GenBank/DDBJ databases">
        <title>The Genome Sequence of Phytophthora parasitica IAC_01/95.</title>
        <authorList>
            <consortium name="The Broad Institute Genomics Platform"/>
            <person name="Russ C."/>
            <person name="Tyler B."/>
            <person name="Panabieres F."/>
            <person name="Shan W."/>
            <person name="Tripathy S."/>
            <person name="Grunwald N."/>
            <person name="Machado M."/>
            <person name="Johnson C.S."/>
            <person name="Arredondo F."/>
            <person name="Hong C."/>
            <person name="Coffey M."/>
            <person name="Young S.K."/>
            <person name="Zeng Q."/>
            <person name="Gargeya S."/>
            <person name="Fitzgerald M."/>
            <person name="Abouelleil A."/>
            <person name="Alvarado L."/>
            <person name="Chapman S.B."/>
            <person name="Gainer-Dewar J."/>
            <person name="Goldberg J."/>
            <person name="Griggs A."/>
            <person name="Gujja S."/>
            <person name="Hansen M."/>
            <person name="Howarth C."/>
            <person name="Imamovic A."/>
            <person name="Ireland A."/>
            <person name="Larimer J."/>
            <person name="McCowan C."/>
            <person name="Murphy C."/>
            <person name="Pearson M."/>
            <person name="Poon T.W."/>
            <person name="Priest M."/>
            <person name="Roberts A."/>
            <person name="Saif S."/>
            <person name="Shea T."/>
            <person name="Sykes S."/>
            <person name="Wortman J."/>
            <person name="Nusbaum C."/>
            <person name="Birren B."/>
        </authorList>
    </citation>
    <scope>NUCLEOTIDE SEQUENCE [LARGE SCALE GENOMIC DNA]</scope>
    <source>
        <strain evidence="4">IAC_01/95</strain>
    </source>
</reference>
<feature type="compositionally biased region" description="Basic and acidic residues" evidence="1">
    <location>
        <begin position="1"/>
        <end position="12"/>
    </location>
</feature>
<evidence type="ECO:0000313" key="4">
    <source>
        <dbReference type="EMBL" id="ETM44314.1"/>
    </source>
</evidence>
<proteinExistence type="predicted"/>
<organism evidence="3">
    <name type="scientific">Phytophthora nicotianae</name>
    <name type="common">Potato buckeye rot agent</name>
    <name type="synonym">Phytophthora parasitica</name>
    <dbReference type="NCBI Taxonomy" id="4792"/>
    <lineage>
        <taxon>Eukaryota</taxon>
        <taxon>Sar</taxon>
        <taxon>Stramenopiles</taxon>
        <taxon>Oomycota</taxon>
        <taxon>Peronosporomycetes</taxon>
        <taxon>Peronosporales</taxon>
        <taxon>Peronosporaceae</taxon>
        <taxon>Phytophthora</taxon>
    </lineage>
</organism>
<dbReference type="Proteomes" id="UP000054532">
    <property type="component" value="Unassembled WGS sequence"/>
</dbReference>